<dbReference type="PRINTS" id="PR00604">
    <property type="entry name" value="CYTCHRMECIAB"/>
</dbReference>
<evidence type="ECO:0000256" key="5">
    <source>
        <dbReference type="ARBA" id="ARBA00023004"/>
    </source>
</evidence>
<feature type="signal peptide" evidence="7">
    <location>
        <begin position="1"/>
        <end position="21"/>
    </location>
</feature>
<keyword evidence="2 6" id="KW-0349">Heme</keyword>
<sequence>MILKSLLAIAILAATLSPAAAAGAAKAGERVFLKCRACHQVGEKAKNVVGPELNGLFGRTAGTAPGYSYSEATKASGIVWDEANFREYIADPRARIPGTKMVFAGLKKEQEVDDLVAYLKTFNADGTRVAE</sequence>
<reference evidence="9 10" key="1">
    <citation type="submission" date="2020-08" db="EMBL/GenBank/DDBJ databases">
        <title>Genomic Encyclopedia of Type Strains, Phase IV (KMG-IV): sequencing the most valuable type-strain genomes for metagenomic binning, comparative biology and taxonomic classification.</title>
        <authorList>
            <person name="Goeker M."/>
        </authorList>
    </citation>
    <scope>NUCLEOTIDE SEQUENCE [LARGE SCALE GENOMIC DNA]</scope>
    <source>
        <strain evidence="9 10">DSM 103737</strain>
    </source>
</reference>
<dbReference type="PROSITE" id="PS51007">
    <property type="entry name" value="CYTC"/>
    <property type="match status" value="1"/>
</dbReference>
<protein>
    <submittedName>
        <fullName evidence="9">Cytochrome c</fullName>
    </submittedName>
</protein>
<dbReference type="PANTHER" id="PTHR11961">
    <property type="entry name" value="CYTOCHROME C"/>
    <property type="match status" value="1"/>
</dbReference>
<dbReference type="AlphaFoldDB" id="A0A840BVH1"/>
<accession>A0A840BVH1</accession>
<evidence type="ECO:0000256" key="4">
    <source>
        <dbReference type="ARBA" id="ARBA00022982"/>
    </source>
</evidence>
<keyword evidence="4" id="KW-0249">Electron transport</keyword>
<dbReference type="SUPFAM" id="SSF46626">
    <property type="entry name" value="Cytochrome c"/>
    <property type="match status" value="1"/>
</dbReference>
<dbReference type="Proteomes" id="UP000577362">
    <property type="component" value="Unassembled WGS sequence"/>
</dbReference>
<dbReference type="RefSeq" id="WP_183315613.1">
    <property type="nucleotide sequence ID" value="NZ_JACIEN010000001.1"/>
</dbReference>
<dbReference type="InterPro" id="IPR036909">
    <property type="entry name" value="Cyt_c-like_dom_sf"/>
</dbReference>
<keyword evidence="7" id="KW-0732">Signal</keyword>
<dbReference type="InterPro" id="IPR002327">
    <property type="entry name" value="Cyt_c_1A/1B"/>
</dbReference>
<dbReference type="FunFam" id="1.10.760.10:FF:000001">
    <property type="entry name" value="Cytochrome c iso-1"/>
    <property type="match status" value="1"/>
</dbReference>
<evidence type="ECO:0000256" key="6">
    <source>
        <dbReference type="PROSITE-ProRule" id="PRU00433"/>
    </source>
</evidence>
<name>A0A840BVH1_9HYPH</name>
<evidence type="ECO:0000259" key="8">
    <source>
        <dbReference type="PROSITE" id="PS51007"/>
    </source>
</evidence>
<dbReference type="GO" id="GO:0020037">
    <property type="term" value="F:heme binding"/>
    <property type="evidence" value="ECO:0007669"/>
    <property type="project" value="InterPro"/>
</dbReference>
<evidence type="ECO:0000256" key="3">
    <source>
        <dbReference type="ARBA" id="ARBA00022723"/>
    </source>
</evidence>
<dbReference type="InterPro" id="IPR009056">
    <property type="entry name" value="Cyt_c-like_dom"/>
</dbReference>
<organism evidence="9 10">
    <name type="scientific">Chelatococcus caeni</name>
    <dbReference type="NCBI Taxonomy" id="1348468"/>
    <lineage>
        <taxon>Bacteria</taxon>
        <taxon>Pseudomonadati</taxon>
        <taxon>Pseudomonadota</taxon>
        <taxon>Alphaproteobacteria</taxon>
        <taxon>Hyphomicrobiales</taxon>
        <taxon>Chelatococcaceae</taxon>
        <taxon>Chelatococcus</taxon>
    </lineage>
</organism>
<feature type="domain" description="Cytochrome c" evidence="8">
    <location>
        <begin position="23"/>
        <end position="123"/>
    </location>
</feature>
<evidence type="ECO:0000313" key="10">
    <source>
        <dbReference type="Proteomes" id="UP000577362"/>
    </source>
</evidence>
<keyword evidence="5 6" id="KW-0408">Iron</keyword>
<keyword evidence="10" id="KW-1185">Reference proteome</keyword>
<dbReference type="EMBL" id="JACIEN010000001">
    <property type="protein sequence ID" value="MBB4015478.1"/>
    <property type="molecule type" value="Genomic_DNA"/>
</dbReference>
<dbReference type="GO" id="GO:0009055">
    <property type="term" value="F:electron transfer activity"/>
    <property type="evidence" value="ECO:0007669"/>
    <property type="project" value="InterPro"/>
</dbReference>
<gene>
    <name evidence="9" type="ORF">GGR16_000484</name>
</gene>
<feature type="chain" id="PRO_5033060685" evidence="7">
    <location>
        <begin position="22"/>
        <end position="131"/>
    </location>
</feature>
<dbReference type="GO" id="GO:0046872">
    <property type="term" value="F:metal ion binding"/>
    <property type="evidence" value="ECO:0007669"/>
    <property type="project" value="UniProtKB-KW"/>
</dbReference>
<proteinExistence type="predicted"/>
<dbReference type="Gene3D" id="1.10.760.10">
    <property type="entry name" value="Cytochrome c-like domain"/>
    <property type="match status" value="1"/>
</dbReference>
<evidence type="ECO:0000313" key="9">
    <source>
        <dbReference type="EMBL" id="MBB4015478.1"/>
    </source>
</evidence>
<evidence type="ECO:0000256" key="2">
    <source>
        <dbReference type="ARBA" id="ARBA00022617"/>
    </source>
</evidence>
<dbReference type="Pfam" id="PF00034">
    <property type="entry name" value="Cytochrom_C"/>
    <property type="match status" value="1"/>
</dbReference>
<evidence type="ECO:0000256" key="7">
    <source>
        <dbReference type="SAM" id="SignalP"/>
    </source>
</evidence>
<keyword evidence="1" id="KW-0813">Transport</keyword>
<keyword evidence="3 6" id="KW-0479">Metal-binding</keyword>
<evidence type="ECO:0000256" key="1">
    <source>
        <dbReference type="ARBA" id="ARBA00022448"/>
    </source>
</evidence>
<comment type="caution">
    <text evidence="9">The sequence shown here is derived from an EMBL/GenBank/DDBJ whole genome shotgun (WGS) entry which is preliminary data.</text>
</comment>